<dbReference type="EMBL" id="CVQI01008891">
    <property type="protein sequence ID" value="CRK18411.1"/>
    <property type="molecule type" value="Genomic_DNA"/>
</dbReference>
<evidence type="ECO:0000313" key="3">
    <source>
        <dbReference type="Proteomes" id="UP000044602"/>
    </source>
</evidence>
<accession>A0A0G4L9S0</accession>
<name>A0A0G4L9S0_VERLO</name>
<gene>
    <name evidence="2" type="ORF">BN1708_003137</name>
    <name evidence="1" type="ORF">BN1723_011574</name>
</gene>
<evidence type="ECO:0000313" key="1">
    <source>
        <dbReference type="EMBL" id="CRK18411.1"/>
    </source>
</evidence>
<dbReference type="Proteomes" id="UP000045706">
    <property type="component" value="Unassembled WGS sequence"/>
</dbReference>
<evidence type="ECO:0000313" key="4">
    <source>
        <dbReference type="Proteomes" id="UP000045706"/>
    </source>
</evidence>
<dbReference type="Proteomes" id="UP000044602">
    <property type="component" value="Unassembled WGS sequence"/>
</dbReference>
<protein>
    <submittedName>
        <fullName evidence="2">Uncharacterized protein</fullName>
    </submittedName>
</protein>
<dbReference type="AlphaFoldDB" id="A0A0G4L9S0"/>
<sequence length="158" mass="17612">MATLARPTSRVLLRCKPGSRADKATIAFLIFVLSGAAHAVVAWRTAEGSEIRDIAFYVANFAAAAAEVSVSRAFWGSQFVQSLKKKRFFERSVRGICLQEYWILTDLRQAKSVRHNNPRCRRCSKRHKATQKSGVMEAGGEAEEGCMILMLGNTWAME</sequence>
<reference evidence="3 4" key="1">
    <citation type="submission" date="2015-05" db="EMBL/GenBank/DDBJ databases">
        <authorList>
            <person name="Fogelqvist Johan"/>
        </authorList>
    </citation>
    <scope>NUCLEOTIDE SEQUENCE [LARGE SCALE GENOMIC DNA]</scope>
    <source>
        <strain evidence="2">VL1</strain>
        <strain evidence="1">VL2</strain>
    </source>
</reference>
<organism evidence="2 3">
    <name type="scientific">Verticillium longisporum</name>
    <name type="common">Verticillium dahliae var. longisporum</name>
    <dbReference type="NCBI Taxonomy" id="100787"/>
    <lineage>
        <taxon>Eukaryota</taxon>
        <taxon>Fungi</taxon>
        <taxon>Dikarya</taxon>
        <taxon>Ascomycota</taxon>
        <taxon>Pezizomycotina</taxon>
        <taxon>Sordariomycetes</taxon>
        <taxon>Hypocreomycetidae</taxon>
        <taxon>Glomerellales</taxon>
        <taxon>Plectosphaerellaceae</taxon>
        <taxon>Verticillium</taxon>
    </lineage>
</organism>
<keyword evidence="3" id="KW-1185">Reference proteome</keyword>
<proteinExistence type="predicted"/>
<dbReference type="EMBL" id="CVQH01010001">
    <property type="protein sequence ID" value="CRK18763.1"/>
    <property type="molecule type" value="Genomic_DNA"/>
</dbReference>
<evidence type="ECO:0000313" key="2">
    <source>
        <dbReference type="EMBL" id="CRK18763.1"/>
    </source>
</evidence>